<organism evidence="4 5">
    <name type="scientific">Zingiber officinale</name>
    <name type="common">Ginger</name>
    <name type="synonym">Amomum zingiber</name>
    <dbReference type="NCBI Taxonomy" id="94328"/>
    <lineage>
        <taxon>Eukaryota</taxon>
        <taxon>Viridiplantae</taxon>
        <taxon>Streptophyta</taxon>
        <taxon>Embryophyta</taxon>
        <taxon>Tracheophyta</taxon>
        <taxon>Spermatophyta</taxon>
        <taxon>Magnoliopsida</taxon>
        <taxon>Liliopsida</taxon>
        <taxon>Zingiberales</taxon>
        <taxon>Zingiberaceae</taxon>
        <taxon>Zingiber</taxon>
    </lineage>
</organism>
<keyword evidence="2" id="KW-0560">Oxidoreductase</keyword>
<dbReference type="PANTHER" id="PTHR43205:SF7">
    <property type="entry name" value="PROSTAGLANDIN REDUCTASE 1"/>
    <property type="match status" value="1"/>
</dbReference>
<dbReference type="EMBL" id="JACMSC010000142">
    <property type="protein sequence ID" value="KAG6466604.1"/>
    <property type="molecule type" value="Genomic_DNA"/>
</dbReference>
<accession>A0A8J5BT37</accession>
<dbReference type="InterPro" id="IPR013149">
    <property type="entry name" value="ADH-like_C"/>
</dbReference>
<reference evidence="4 5" key="1">
    <citation type="submission" date="2020-08" db="EMBL/GenBank/DDBJ databases">
        <title>Plant Genome Project.</title>
        <authorList>
            <person name="Zhang R.-G."/>
        </authorList>
    </citation>
    <scope>NUCLEOTIDE SEQUENCE [LARGE SCALE GENOMIC DNA]</scope>
    <source>
        <tissue evidence="4">Rhizome</tissue>
    </source>
</reference>
<dbReference type="Pfam" id="PF00107">
    <property type="entry name" value="ADH_zinc_N"/>
    <property type="match status" value="1"/>
</dbReference>
<dbReference type="SUPFAM" id="SSF50129">
    <property type="entry name" value="GroES-like"/>
    <property type="match status" value="1"/>
</dbReference>
<name>A0A8J5BT37_ZINOF</name>
<evidence type="ECO:0000313" key="5">
    <source>
        <dbReference type="Proteomes" id="UP000734854"/>
    </source>
</evidence>
<evidence type="ECO:0000259" key="3">
    <source>
        <dbReference type="SMART" id="SM00829"/>
    </source>
</evidence>
<dbReference type="InterPro" id="IPR036291">
    <property type="entry name" value="NAD(P)-bd_dom_sf"/>
</dbReference>
<evidence type="ECO:0000313" key="4">
    <source>
        <dbReference type="EMBL" id="KAG6466604.1"/>
    </source>
</evidence>
<dbReference type="InterPro" id="IPR045010">
    <property type="entry name" value="MDR_fam"/>
</dbReference>
<evidence type="ECO:0000256" key="1">
    <source>
        <dbReference type="ARBA" id="ARBA00011738"/>
    </source>
</evidence>
<evidence type="ECO:0000256" key="2">
    <source>
        <dbReference type="ARBA" id="ARBA00023002"/>
    </source>
</evidence>
<dbReference type="GO" id="GO:0032440">
    <property type="term" value="F:2-alkenal reductase [NAD(P)H] activity"/>
    <property type="evidence" value="ECO:0007669"/>
    <property type="project" value="TreeGrafter"/>
</dbReference>
<dbReference type="Gene3D" id="3.40.50.720">
    <property type="entry name" value="NAD(P)-binding Rossmann-like Domain"/>
    <property type="match status" value="1"/>
</dbReference>
<dbReference type="InterPro" id="IPR020843">
    <property type="entry name" value="ER"/>
</dbReference>
<keyword evidence="5" id="KW-1185">Reference proteome</keyword>
<protein>
    <recommendedName>
        <fullName evidence="3">Enoyl reductase (ER) domain-containing protein</fullName>
    </recommendedName>
</protein>
<dbReference type="SMART" id="SM00829">
    <property type="entry name" value="PKS_ER"/>
    <property type="match status" value="1"/>
</dbReference>
<dbReference type="PANTHER" id="PTHR43205">
    <property type="entry name" value="PROSTAGLANDIN REDUCTASE"/>
    <property type="match status" value="1"/>
</dbReference>
<proteinExistence type="predicted"/>
<dbReference type="SUPFAM" id="SSF51735">
    <property type="entry name" value="NAD(P)-binding Rossmann-fold domains"/>
    <property type="match status" value="1"/>
</dbReference>
<dbReference type="Pfam" id="PF16884">
    <property type="entry name" value="ADH_N_2"/>
    <property type="match status" value="1"/>
</dbReference>
<dbReference type="AlphaFoldDB" id="A0A8J5BT37"/>
<dbReference type="InterPro" id="IPR041694">
    <property type="entry name" value="ADH_N_2"/>
</dbReference>
<dbReference type="Gene3D" id="3.90.180.10">
    <property type="entry name" value="Medium-chain alcohol dehydrogenases, catalytic domain"/>
    <property type="match status" value="1"/>
</dbReference>
<comment type="caution">
    <text evidence="4">The sequence shown here is derived from an EMBL/GenBank/DDBJ whole genome shotgun (WGS) entry which is preliminary data.</text>
</comment>
<gene>
    <name evidence="4" type="ORF">ZIOFF_075574</name>
</gene>
<comment type="subunit">
    <text evidence="1">Homodimer.</text>
</comment>
<dbReference type="InterPro" id="IPR011032">
    <property type="entry name" value="GroES-like_sf"/>
</dbReference>
<feature type="domain" description="Enoyl reductase (ER)" evidence="3">
    <location>
        <begin position="55"/>
        <end position="325"/>
    </location>
</feature>
<sequence>MNLSPTVVNSARTILSSNGREASAMAVEVVNKKVVLRRYIELGEAPTEGHMELVTTETIILKVPDASPPAVLVKNLYLSCDPYSRFLMSRPQGGYPTTSPGSPVPGYGVAKVVDSTHPDFKAGDYVWGLTSWEEYSLLTPKESLFKINYRTDVPLSYYAGLLGLAGLTAYVGFYEISSPKEGEHVFVSAAAGAVGQLVGQFAKLMGCYVVGSAGADEKVNLLKDKFGFDEAFNYKKESDLDVALKRYFPEGIDVYFDNVGGSHARRRPWQHETSRPSDRGFTVLQYGHLYREFEEKVVKHVREGSIEYLEDVAEGLDSRSGACVIRGPFRGPEHWQKAGGCCTRVILITACVCYE</sequence>
<dbReference type="Proteomes" id="UP000734854">
    <property type="component" value="Unassembled WGS sequence"/>
</dbReference>